<dbReference type="SUPFAM" id="SSF46955">
    <property type="entry name" value="Putative DNA-binding domain"/>
    <property type="match status" value="1"/>
</dbReference>
<dbReference type="AlphaFoldDB" id="A0A162EEX9"/>
<dbReference type="InterPro" id="IPR009061">
    <property type="entry name" value="DNA-bd_dom_put_sf"/>
</dbReference>
<evidence type="ECO:0008006" key="3">
    <source>
        <dbReference type="Google" id="ProtNLM"/>
    </source>
</evidence>
<dbReference type="GO" id="GO:0003677">
    <property type="term" value="F:DNA binding"/>
    <property type="evidence" value="ECO:0007669"/>
    <property type="project" value="InterPro"/>
</dbReference>
<proteinExistence type="predicted"/>
<gene>
    <name evidence="1" type="ORF">AZF04_06515</name>
</gene>
<dbReference type="RefSeq" id="WP_061948671.1">
    <property type="nucleotide sequence ID" value="NZ_LTAO01000012.1"/>
</dbReference>
<dbReference type="OrthoDB" id="2166477at2"/>
<comment type="caution">
    <text evidence="1">The sequence shown here is derived from an EMBL/GenBank/DDBJ whole genome shotgun (WGS) entry which is preliminary data.</text>
</comment>
<organism evidence="1 2">
    <name type="scientific">Alkalihalobacillus trypoxylicola</name>
    <dbReference type="NCBI Taxonomy" id="519424"/>
    <lineage>
        <taxon>Bacteria</taxon>
        <taxon>Bacillati</taxon>
        <taxon>Bacillota</taxon>
        <taxon>Bacilli</taxon>
        <taxon>Bacillales</taxon>
        <taxon>Bacillaceae</taxon>
        <taxon>Alkalihalobacillus</taxon>
    </lineage>
</organism>
<name>A0A162EEX9_9BACI</name>
<reference evidence="1" key="1">
    <citation type="submission" date="2016-02" db="EMBL/GenBank/DDBJ databases">
        <title>Genome sequence of Bacillus trypoxylicola KCTC 13244(T).</title>
        <authorList>
            <person name="Jeong H."/>
            <person name="Park S.-H."/>
            <person name="Choi S.-K."/>
        </authorList>
    </citation>
    <scope>NUCLEOTIDE SEQUENCE [LARGE SCALE GENOMIC DNA]</scope>
    <source>
        <strain evidence="1">KCTC 13244</strain>
    </source>
</reference>
<protein>
    <recommendedName>
        <fullName evidence="3">Helix-turn-helix domain-containing protein</fullName>
    </recommendedName>
</protein>
<evidence type="ECO:0000313" key="2">
    <source>
        <dbReference type="Proteomes" id="UP000075806"/>
    </source>
</evidence>
<sequence>MYITIGELADYLGVSERYLFERVHNGKIQAVYDGQQYLFNKTQFSWHKEQLDLKRKQLKLELEEELPEDWDAKDED</sequence>
<dbReference type="Proteomes" id="UP000075806">
    <property type="component" value="Unassembled WGS sequence"/>
</dbReference>
<evidence type="ECO:0000313" key="1">
    <source>
        <dbReference type="EMBL" id="KYG32410.1"/>
    </source>
</evidence>
<dbReference type="EMBL" id="LTAO01000012">
    <property type="protein sequence ID" value="KYG32410.1"/>
    <property type="molecule type" value="Genomic_DNA"/>
</dbReference>
<accession>A0A162EEX9</accession>
<dbReference type="InterPro" id="IPR010093">
    <property type="entry name" value="SinI_DNA-bd"/>
</dbReference>
<dbReference type="NCBIfam" id="TIGR01764">
    <property type="entry name" value="excise"/>
    <property type="match status" value="1"/>
</dbReference>
<keyword evidence="2" id="KW-1185">Reference proteome</keyword>
<dbReference type="STRING" id="519424.AZF04_06515"/>